<accession>A0A830GLQ2</accession>
<dbReference type="AlphaFoldDB" id="A0A830GLQ2"/>
<dbReference type="Pfam" id="PF00534">
    <property type="entry name" value="Glycos_transf_1"/>
    <property type="match status" value="1"/>
</dbReference>
<proteinExistence type="predicted"/>
<dbReference type="PANTHER" id="PTHR45947:SF3">
    <property type="entry name" value="SULFOQUINOVOSYL TRANSFERASE SQD2"/>
    <property type="match status" value="1"/>
</dbReference>
<sequence length="412" mass="44998">MSTVRPLLLTARDAGGAGTATRRVHDALQTVGVDSRMLVRRKSTDDPTIVGPKGRSGKVLARLRPHLDSLPLSLYDPSPEFSLSWLPDRLDCRIAALDPDLLQLNWVAGGFMDTGAIDEFDRPLVWRLPDMWPLTGGCHYADGCTRYRDGCGNCPQLDSDHAIDPSSVTLGRKKRAVERADITVVATSSWLASCARESAIFEDCPVEIIPNALDTARFKPRDQSVARDLFGLPPDTPLVLFGSVGPLSNDRKGYDLLRDAIEQVSTRSDQAPELIVFGASEPVDPPDFGLPTHYTGYLDDEESLALLYAAADVMVVPSRYEGFGQTVTEAMACGTPVVAFDATGPSDTVLHEETGYLAAPYDPTDLARGIEWVLADPKRRETLGQAARNRAVEHYSLDVVGEQYRHLYSSLV</sequence>
<dbReference type="InterPro" id="IPR050194">
    <property type="entry name" value="Glycosyltransferase_grp1"/>
</dbReference>
<protein>
    <submittedName>
        <fullName evidence="2">Glycosyl transferase</fullName>
    </submittedName>
</protein>
<organism evidence="2 3">
    <name type="scientific">Haloarcula pellucida</name>
    <dbReference type="NCBI Taxonomy" id="1427151"/>
    <lineage>
        <taxon>Archaea</taxon>
        <taxon>Methanobacteriati</taxon>
        <taxon>Methanobacteriota</taxon>
        <taxon>Stenosarchaea group</taxon>
        <taxon>Halobacteria</taxon>
        <taxon>Halobacteriales</taxon>
        <taxon>Haloarculaceae</taxon>
        <taxon>Haloarcula</taxon>
    </lineage>
</organism>
<name>A0A830GLQ2_9EURY</name>
<gene>
    <name evidence="2" type="ORF">GCM10009030_16040</name>
</gene>
<dbReference type="SUPFAM" id="SSF53756">
    <property type="entry name" value="UDP-Glycosyltransferase/glycogen phosphorylase"/>
    <property type="match status" value="1"/>
</dbReference>
<dbReference type="CDD" id="cd03825">
    <property type="entry name" value="GT4_WcaC-like"/>
    <property type="match status" value="1"/>
</dbReference>
<dbReference type="InterPro" id="IPR001296">
    <property type="entry name" value="Glyco_trans_1"/>
</dbReference>
<dbReference type="RefSeq" id="WP_188996257.1">
    <property type="nucleotide sequence ID" value="NZ_BMOU01000002.1"/>
</dbReference>
<keyword evidence="3" id="KW-1185">Reference proteome</keyword>
<comment type="caution">
    <text evidence="2">The sequence shown here is derived from an EMBL/GenBank/DDBJ whole genome shotgun (WGS) entry which is preliminary data.</text>
</comment>
<dbReference type="GO" id="GO:0016757">
    <property type="term" value="F:glycosyltransferase activity"/>
    <property type="evidence" value="ECO:0007669"/>
    <property type="project" value="InterPro"/>
</dbReference>
<reference evidence="2" key="2">
    <citation type="submission" date="2020-09" db="EMBL/GenBank/DDBJ databases">
        <authorList>
            <person name="Sun Q."/>
            <person name="Ohkuma M."/>
        </authorList>
    </citation>
    <scope>NUCLEOTIDE SEQUENCE</scope>
    <source>
        <strain evidence="2">JCM 17820</strain>
    </source>
</reference>
<dbReference type="PANTHER" id="PTHR45947">
    <property type="entry name" value="SULFOQUINOVOSYL TRANSFERASE SQD2"/>
    <property type="match status" value="1"/>
</dbReference>
<evidence type="ECO:0000313" key="2">
    <source>
        <dbReference type="EMBL" id="GGN92135.1"/>
    </source>
</evidence>
<dbReference type="Gene3D" id="3.40.50.2000">
    <property type="entry name" value="Glycogen Phosphorylase B"/>
    <property type="match status" value="2"/>
</dbReference>
<feature type="domain" description="Glycosyl transferase family 1" evidence="1">
    <location>
        <begin position="241"/>
        <end position="390"/>
    </location>
</feature>
<keyword evidence="2" id="KW-0808">Transferase</keyword>
<dbReference type="Proteomes" id="UP000605784">
    <property type="component" value="Unassembled WGS sequence"/>
</dbReference>
<dbReference type="EMBL" id="BMOU01000002">
    <property type="protein sequence ID" value="GGN92135.1"/>
    <property type="molecule type" value="Genomic_DNA"/>
</dbReference>
<evidence type="ECO:0000259" key="1">
    <source>
        <dbReference type="Pfam" id="PF00534"/>
    </source>
</evidence>
<reference evidence="2" key="1">
    <citation type="journal article" date="2014" name="Int. J. Syst. Evol. Microbiol.">
        <title>Complete genome sequence of Corynebacterium casei LMG S-19264T (=DSM 44701T), isolated from a smear-ripened cheese.</title>
        <authorList>
            <consortium name="US DOE Joint Genome Institute (JGI-PGF)"/>
            <person name="Walter F."/>
            <person name="Albersmeier A."/>
            <person name="Kalinowski J."/>
            <person name="Ruckert C."/>
        </authorList>
    </citation>
    <scope>NUCLEOTIDE SEQUENCE</scope>
    <source>
        <strain evidence="2">JCM 17820</strain>
    </source>
</reference>
<evidence type="ECO:0000313" key="3">
    <source>
        <dbReference type="Proteomes" id="UP000605784"/>
    </source>
</evidence>